<dbReference type="EMBL" id="CM009290">
    <property type="protein sequence ID" value="KAI9400757.1"/>
    <property type="molecule type" value="Genomic_DNA"/>
</dbReference>
<organism evidence="1 2">
    <name type="scientific">Populus trichocarpa</name>
    <name type="common">Western balsam poplar</name>
    <name type="synonym">Populus balsamifera subsp. trichocarpa</name>
    <dbReference type="NCBI Taxonomy" id="3694"/>
    <lineage>
        <taxon>Eukaryota</taxon>
        <taxon>Viridiplantae</taxon>
        <taxon>Streptophyta</taxon>
        <taxon>Embryophyta</taxon>
        <taxon>Tracheophyta</taxon>
        <taxon>Spermatophyta</taxon>
        <taxon>Magnoliopsida</taxon>
        <taxon>eudicotyledons</taxon>
        <taxon>Gunneridae</taxon>
        <taxon>Pentapetalae</taxon>
        <taxon>rosids</taxon>
        <taxon>fabids</taxon>
        <taxon>Malpighiales</taxon>
        <taxon>Salicaceae</taxon>
        <taxon>Saliceae</taxon>
        <taxon>Populus</taxon>
    </lineage>
</organism>
<name>A0ACC0TGT4_POPTR</name>
<evidence type="ECO:0000313" key="2">
    <source>
        <dbReference type="Proteomes" id="UP000006729"/>
    </source>
</evidence>
<accession>A0ACC0TGT4</accession>
<proteinExistence type="predicted"/>
<keyword evidence="2" id="KW-1185">Reference proteome</keyword>
<comment type="caution">
    <text evidence="1">The sequence shown here is derived from an EMBL/GenBank/DDBJ whole genome shotgun (WGS) entry which is preliminary data.</text>
</comment>
<sequence>MSENTTKDTQISGEFQNLQSFYQLNGRNYLKWSQIVKTFLKGKGKINHLMDNPPSLEDPKFTLWDEEDSMIMSWLWNSIMPEVCGPYMFLVTAKDIWDAMRQTYFKVKDAALIYEIKTKLSMTKQGNMMVIEYYNTMKSFWLELDYYQDFKMQCSDDAVILKNYVERERIFEFLAGLNIEFDQMRVQILGKESLPSLNEVFSVIRAEEGRRTVMLDAPNTEGSAMLITNSRNMGDAMNGAEVGKIEGKKFPKDDLFCNYCKKTGHTKETCWKLHGKPPRMGRNGGYKWNQSRGHAHLTNSEETVRESSILEVGGFNKEEIERLKTLLNTMEKPSGSCSLAKNGDHRISCANIIWASQETTTWIRNPSRTQKGELALDIVLEKSVVKQSGDAWRIVLDSCLPVLHLIDTTRSIPYAIKQVQELLGVSCAFDQAVQRLSKSVTMVAKGVLKEHLILLGNSMTCAGSLIGFYTGGYKTLSRSLDIQVPFTEATLFTPRKCFEKAAEKCHTDYLSSIVASCSWGKHVTVGTGSRFDVLWDTKEACLNPEGGIDAYSFLNMVRSTAGGEESVTACLGAEVDDLILEDEDWNLSPEHHSSSDKPTFEDSAEFQDFLGNQPAESNWGKASSLKDGSWSAGNWDVDKNDSAGKEKPWSLGMSSAETSDVGWDTAATRKINSSWNSENDVTQSNSLSGWATKNSETHNGFATKVQEKPARSNDWDVGTAWGRKAGDDKFANVTKSWWGKVTDGDESEQNKNKQHQEDQELGTHGWDDKMSPDQLISGWASTTTQEATTESCSSKAASVWGTKNTNVDEQGSENHVLLNQAKESSDWNKKSNSNQTDAACGSKAASSWGAKNTDADKRWGRKVDLNQADTSCSWGRSKTPDRGWGLSNSGGSIGSEMENKTENQSLLDRGKESVGWGTKNTDADKPWSNKVNSNQADTASGWGKSKSLDRRWGVSNSGGGNGNEMNNKTENQSQLEGGKESGGWGAKNTDADKPWGNKVNSNQADTASCWGKPKSPDLGWGVSNSGGGNGSEMEDKTENQSLLDRGKESGGWGKPKSISQGWGSSKDSVKAVDGWGVPNSAGSNGSERDQQWGQQSGEFKKNRTEGSRGWGSNNGHWKKRNRPSKPHEDSSSSGLFTMTRQWLDIFTSQEQDILSDVEPLMLSIRRIMHQTGYSDGDPLSADDQSYVLDNVFNYHPDKAVKMGAGINHVTVSRHSNFQESRCFYIVSTDDCKQDFSYRKCLENFIRGKYPDLADEFIGKYFARRGNRQRTPAPEGTEEKQAT</sequence>
<reference evidence="1 2" key="1">
    <citation type="journal article" date="2006" name="Science">
        <title>The genome of black cottonwood, Populus trichocarpa (Torr. &amp; Gray).</title>
        <authorList>
            <person name="Tuskan G.A."/>
            <person name="Difazio S."/>
            <person name="Jansson S."/>
            <person name="Bohlmann J."/>
            <person name="Grigoriev I."/>
            <person name="Hellsten U."/>
            <person name="Putnam N."/>
            <person name="Ralph S."/>
            <person name="Rombauts S."/>
            <person name="Salamov A."/>
            <person name="Schein J."/>
            <person name="Sterck L."/>
            <person name="Aerts A."/>
            <person name="Bhalerao R.R."/>
            <person name="Bhalerao R.P."/>
            <person name="Blaudez D."/>
            <person name="Boerjan W."/>
            <person name="Brun A."/>
            <person name="Brunner A."/>
            <person name="Busov V."/>
            <person name="Campbell M."/>
            <person name="Carlson J."/>
            <person name="Chalot M."/>
            <person name="Chapman J."/>
            <person name="Chen G.L."/>
            <person name="Cooper D."/>
            <person name="Coutinho P.M."/>
            <person name="Couturier J."/>
            <person name="Covert S."/>
            <person name="Cronk Q."/>
            <person name="Cunningham R."/>
            <person name="Davis J."/>
            <person name="Degroeve S."/>
            <person name="Dejardin A."/>
            <person name="Depamphilis C."/>
            <person name="Detter J."/>
            <person name="Dirks B."/>
            <person name="Dubchak I."/>
            <person name="Duplessis S."/>
            <person name="Ehlting J."/>
            <person name="Ellis B."/>
            <person name="Gendler K."/>
            <person name="Goodstein D."/>
            <person name="Gribskov M."/>
            <person name="Grimwood J."/>
            <person name="Groover A."/>
            <person name="Gunter L."/>
            <person name="Hamberger B."/>
            <person name="Heinze B."/>
            <person name="Helariutta Y."/>
            <person name="Henrissat B."/>
            <person name="Holligan D."/>
            <person name="Holt R."/>
            <person name="Huang W."/>
            <person name="Islam-Faridi N."/>
            <person name="Jones S."/>
            <person name="Jones-Rhoades M."/>
            <person name="Jorgensen R."/>
            <person name="Joshi C."/>
            <person name="Kangasjarvi J."/>
            <person name="Karlsson J."/>
            <person name="Kelleher C."/>
            <person name="Kirkpatrick R."/>
            <person name="Kirst M."/>
            <person name="Kohler A."/>
            <person name="Kalluri U."/>
            <person name="Larimer F."/>
            <person name="Leebens-Mack J."/>
            <person name="Leple J.C."/>
            <person name="Locascio P."/>
            <person name="Lou Y."/>
            <person name="Lucas S."/>
            <person name="Martin F."/>
            <person name="Montanini B."/>
            <person name="Napoli C."/>
            <person name="Nelson D.R."/>
            <person name="Nelson C."/>
            <person name="Nieminen K."/>
            <person name="Nilsson O."/>
            <person name="Pereda V."/>
            <person name="Peter G."/>
            <person name="Philippe R."/>
            <person name="Pilate G."/>
            <person name="Poliakov A."/>
            <person name="Razumovskaya J."/>
            <person name="Richardson P."/>
            <person name="Rinaldi C."/>
            <person name="Ritland K."/>
            <person name="Rouze P."/>
            <person name="Ryaboy D."/>
            <person name="Schmutz J."/>
            <person name="Schrader J."/>
            <person name="Segerman B."/>
            <person name="Shin H."/>
            <person name="Siddiqui A."/>
            <person name="Sterky F."/>
            <person name="Terry A."/>
            <person name="Tsai C.J."/>
            <person name="Uberbacher E."/>
            <person name="Unneberg P."/>
            <person name="Vahala J."/>
            <person name="Wall K."/>
            <person name="Wessler S."/>
            <person name="Yang G."/>
            <person name="Yin T."/>
            <person name="Douglas C."/>
            <person name="Marra M."/>
            <person name="Sandberg G."/>
            <person name="Van de Peer Y."/>
            <person name="Rokhsar D."/>
        </authorList>
    </citation>
    <scope>NUCLEOTIDE SEQUENCE [LARGE SCALE GENOMIC DNA]</scope>
    <source>
        <strain evidence="2">cv. Nisqually</strain>
    </source>
</reference>
<dbReference type="Proteomes" id="UP000006729">
    <property type="component" value="Chromosome 1"/>
</dbReference>
<protein>
    <submittedName>
        <fullName evidence="1">Uncharacterized protein</fullName>
    </submittedName>
</protein>
<gene>
    <name evidence="1" type="ORF">POPTR_001G027232v4</name>
</gene>
<evidence type="ECO:0000313" key="1">
    <source>
        <dbReference type="EMBL" id="KAI9400757.1"/>
    </source>
</evidence>